<reference evidence="2 3" key="1">
    <citation type="submission" date="2022-12" db="EMBL/GenBank/DDBJ databases">
        <title>Complete genome sequencing of Dickeya lacustris type strain LMG30899.</title>
        <authorList>
            <person name="Dobhal S."/>
            <person name="Arizala D."/>
            <person name="Arif M."/>
        </authorList>
    </citation>
    <scope>NUCLEOTIDE SEQUENCE [LARGE SCALE GENOMIC DNA]</scope>
    <source>
        <strain evidence="2 3">LMG30899</strain>
    </source>
</reference>
<dbReference type="RefSeq" id="WP_125260883.1">
    <property type="nucleotide sequence ID" value="NZ_CP114280.1"/>
</dbReference>
<keyword evidence="1" id="KW-1133">Transmembrane helix</keyword>
<name>A0ABY8G401_9GAMM</name>
<proteinExistence type="predicted"/>
<dbReference type="SUPFAM" id="SSF103190">
    <property type="entry name" value="Sensory domain-like"/>
    <property type="match status" value="1"/>
</dbReference>
<gene>
    <name evidence="2" type="ORF">O1Q98_13370</name>
</gene>
<dbReference type="CDD" id="cd18773">
    <property type="entry name" value="PDC1_HK_sensor"/>
    <property type="match status" value="1"/>
</dbReference>
<keyword evidence="2" id="KW-0418">Kinase</keyword>
<dbReference type="GO" id="GO:0016301">
    <property type="term" value="F:kinase activity"/>
    <property type="evidence" value="ECO:0007669"/>
    <property type="project" value="UniProtKB-KW"/>
</dbReference>
<keyword evidence="2" id="KW-0808">Transferase</keyword>
<keyword evidence="3" id="KW-1185">Reference proteome</keyword>
<accession>A0ABY8G401</accession>
<dbReference type="InterPro" id="IPR029151">
    <property type="entry name" value="Sensor-like_sf"/>
</dbReference>
<dbReference type="EMBL" id="CP114280">
    <property type="protein sequence ID" value="WFN54652.1"/>
    <property type="molecule type" value="Genomic_DNA"/>
</dbReference>
<feature type="transmembrane region" description="Helical" evidence="1">
    <location>
        <begin position="13"/>
        <end position="32"/>
    </location>
</feature>
<feature type="transmembrane region" description="Helical" evidence="1">
    <location>
        <begin position="202"/>
        <end position="224"/>
    </location>
</feature>
<evidence type="ECO:0000256" key="1">
    <source>
        <dbReference type="SAM" id="Phobius"/>
    </source>
</evidence>
<protein>
    <submittedName>
        <fullName evidence="2">Histidine kinase</fullName>
    </submittedName>
</protein>
<evidence type="ECO:0000313" key="2">
    <source>
        <dbReference type="EMBL" id="WFN54652.1"/>
    </source>
</evidence>
<evidence type="ECO:0000313" key="3">
    <source>
        <dbReference type="Proteomes" id="UP001219630"/>
    </source>
</evidence>
<dbReference type="Proteomes" id="UP001219630">
    <property type="component" value="Chromosome"/>
</dbReference>
<dbReference type="Gene3D" id="3.30.450.20">
    <property type="entry name" value="PAS domain"/>
    <property type="match status" value="1"/>
</dbReference>
<keyword evidence="1" id="KW-0472">Membrane</keyword>
<organism evidence="2 3">
    <name type="scientific">Dickeya lacustris</name>
    <dbReference type="NCBI Taxonomy" id="2259638"/>
    <lineage>
        <taxon>Bacteria</taxon>
        <taxon>Pseudomonadati</taxon>
        <taxon>Pseudomonadota</taxon>
        <taxon>Gammaproteobacteria</taxon>
        <taxon>Enterobacterales</taxon>
        <taxon>Pectobacteriaceae</taxon>
        <taxon>Dickeya</taxon>
    </lineage>
</organism>
<keyword evidence="1" id="KW-0812">Transmembrane</keyword>
<sequence>MTRSSTRAALAEAVFASLIFIMLLGFSTYMVYHKSINALEQEIKIGLLSTVRAAASTLAGEQYQGITADTSRDDAHYQQLATQLERIRQASQDVRYIYTTIQDHEQVRFVVNPSPQNDNDGDGLPDLPPALMQVYDHAPAELMSALQRHQTGVSDQPYRDEWGTFISAYAPFYDNQGRFCGVLAMDLELSSFYQRLEALNQVFRKAIITIAFLGLVVGLAVWWMRRNSQQVREQLASREQAYAALLHATTPLQLARMRDWPLPLCFLRGGQPSAAAWPPLPVCCDEPPPPSQWQQHSLCAWWQATTPLLIPCPHSTLTLHLPDPIEARFAPEYYLSFWQHSLRLWRQLARQPLRIDLHLHEEARLYWVISVHITLNSETPEHPAEDEAALGWWSAFLRWQAQAESAQVSLVSSTQGHLCLHWRLAKFPEVA</sequence>